<proteinExistence type="predicted"/>
<gene>
    <name evidence="2" type="ORF">DJ021_18005</name>
</gene>
<name>A0A328B3T6_9CAUL</name>
<accession>A0A328B3T6</accession>
<keyword evidence="1" id="KW-0812">Transmembrane</keyword>
<dbReference type="OrthoDB" id="7502743at2"/>
<dbReference type="EMBL" id="QFYP01000001">
    <property type="protein sequence ID" value="RAK61559.1"/>
    <property type="molecule type" value="Genomic_DNA"/>
</dbReference>
<sequence length="225" mass="23381">MSREERLVAYVDGELEAADRAAFEREMSADPALAAEVALQQRLGARIAEAYAPVLDEPVPAGLVAAASVANDRGRPRFGIAQWAAMAACLVVGVLAGRAAMPQPGPLVVRDGALVARGGLAQALTTQLAAESGPVKLGVSFRSGDGRYCRSFQSAADRLAGVACREADRWVARTTTAWTPSASPDYRTAGSDAPPEVLAAVDAMIAGEPLDAAAERAARAKAWRP</sequence>
<keyword evidence="1" id="KW-1133">Transmembrane helix</keyword>
<dbReference type="Proteomes" id="UP000249842">
    <property type="component" value="Unassembled WGS sequence"/>
</dbReference>
<evidence type="ECO:0000313" key="2">
    <source>
        <dbReference type="EMBL" id="RAK61559.1"/>
    </source>
</evidence>
<evidence type="ECO:0000313" key="3">
    <source>
        <dbReference type="Proteomes" id="UP000249842"/>
    </source>
</evidence>
<protein>
    <submittedName>
        <fullName evidence="2">Anti-sigma factor</fullName>
    </submittedName>
</protein>
<feature type="transmembrane region" description="Helical" evidence="1">
    <location>
        <begin position="83"/>
        <end position="101"/>
    </location>
</feature>
<comment type="caution">
    <text evidence="2">The sequence shown here is derived from an EMBL/GenBank/DDBJ whole genome shotgun (WGS) entry which is preliminary data.</text>
</comment>
<reference evidence="3" key="1">
    <citation type="submission" date="2018-05" db="EMBL/GenBank/DDBJ databases">
        <authorList>
            <person name="Li X."/>
        </authorList>
    </citation>
    <scope>NUCLEOTIDE SEQUENCE [LARGE SCALE GENOMIC DNA]</scope>
    <source>
        <strain evidence="3">HKS-05</strain>
    </source>
</reference>
<organism evidence="2 3">
    <name type="scientific">Phenylobacterium hankyongense</name>
    <dbReference type="NCBI Taxonomy" id="1813876"/>
    <lineage>
        <taxon>Bacteria</taxon>
        <taxon>Pseudomonadati</taxon>
        <taxon>Pseudomonadota</taxon>
        <taxon>Alphaproteobacteria</taxon>
        <taxon>Caulobacterales</taxon>
        <taxon>Caulobacteraceae</taxon>
        <taxon>Phenylobacterium</taxon>
    </lineage>
</organism>
<keyword evidence="1" id="KW-0472">Membrane</keyword>
<keyword evidence="3" id="KW-1185">Reference proteome</keyword>
<dbReference type="RefSeq" id="WP_111458849.1">
    <property type="nucleotide sequence ID" value="NZ_QFYP01000001.1"/>
</dbReference>
<dbReference type="AlphaFoldDB" id="A0A328B3T6"/>
<evidence type="ECO:0000256" key="1">
    <source>
        <dbReference type="SAM" id="Phobius"/>
    </source>
</evidence>